<evidence type="ECO:0000256" key="2">
    <source>
        <dbReference type="RuleBase" id="RU366034"/>
    </source>
</evidence>
<dbReference type="GO" id="GO:0046872">
    <property type="term" value="F:metal ion binding"/>
    <property type="evidence" value="ECO:0007669"/>
    <property type="project" value="UniProtKB-KW"/>
</dbReference>
<sequence>MPQNVTFFLPFEAGSNPDAARAGAHHLDWIRAHGLVRGEQALRRYREWLLTDLAGYAYPEARGADLDLVTDAVCIGFPLDDQFDGPRGSHPEHVARLSTELAAIPYREPGTPPALDTPLTRAYTDVWRRSAEGMSAQWRTRAAATYTRFFRAYVEEAHNRRSGALLDEKTYITLRREAVGTGPCFDLIERAGHFELPEDLYWSPGVQTLLRGATDVIFLCNDAHSVEREEAQGDPHNLVLITQRTRGCSRADALERVGALVRNTVRGFQDTAHTLLQRYAGTPERELLARHIAGLRHWMIGNQRWGTVSARYATENIGVEVIPDDIGSAGADRSGAISGPTAGSTSSAARP</sequence>
<evidence type="ECO:0000256" key="1">
    <source>
        <dbReference type="ARBA" id="ARBA00023239"/>
    </source>
</evidence>
<dbReference type="SUPFAM" id="SSF48576">
    <property type="entry name" value="Terpenoid synthases"/>
    <property type="match status" value="1"/>
</dbReference>
<evidence type="ECO:0000313" key="4">
    <source>
        <dbReference type="EMBL" id="SFS67412.1"/>
    </source>
</evidence>
<keyword evidence="2" id="KW-0479">Metal-binding</keyword>
<dbReference type="InterPro" id="IPR008949">
    <property type="entry name" value="Isoprenoid_synthase_dom_sf"/>
</dbReference>
<comment type="similarity">
    <text evidence="2">Belongs to the terpene synthase family.</text>
</comment>
<dbReference type="SMR" id="A0A1I6RRU5"/>
<evidence type="ECO:0000256" key="3">
    <source>
        <dbReference type="SAM" id="MobiDB-lite"/>
    </source>
</evidence>
<dbReference type="RefSeq" id="WP_093842763.1">
    <property type="nucleotide sequence ID" value="NZ_FPAB01000003.1"/>
</dbReference>
<protein>
    <recommendedName>
        <fullName evidence="2">Terpene synthase</fullName>
        <ecNumber evidence="2">4.2.3.-</ecNumber>
    </recommendedName>
</protein>
<proteinExistence type="inferred from homology"/>
<dbReference type="EC" id="4.2.3.-" evidence="2"/>
<dbReference type="AlphaFoldDB" id="A0A1I6RRU5"/>
<dbReference type="EMBL" id="FPAB01000003">
    <property type="protein sequence ID" value="SFS67412.1"/>
    <property type="molecule type" value="Genomic_DNA"/>
</dbReference>
<comment type="cofactor">
    <cofactor evidence="2">
        <name>Mg(2+)</name>
        <dbReference type="ChEBI" id="CHEBI:18420"/>
    </cofactor>
</comment>
<dbReference type="Proteomes" id="UP000198873">
    <property type="component" value="Unassembled WGS sequence"/>
</dbReference>
<dbReference type="STRING" id="1176198.SAMN05444716_103324"/>
<keyword evidence="2" id="KW-0460">Magnesium</keyword>
<dbReference type="InterPro" id="IPR034686">
    <property type="entry name" value="Terpene_cyclase-like_2"/>
</dbReference>
<organism evidence="4 5">
    <name type="scientific">Streptomyces harbinensis</name>
    <dbReference type="NCBI Taxonomy" id="1176198"/>
    <lineage>
        <taxon>Bacteria</taxon>
        <taxon>Bacillati</taxon>
        <taxon>Actinomycetota</taxon>
        <taxon>Actinomycetes</taxon>
        <taxon>Kitasatosporales</taxon>
        <taxon>Streptomycetaceae</taxon>
        <taxon>Streptomyces</taxon>
    </lineage>
</organism>
<dbReference type="Pfam" id="PF19086">
    <property type="entry name" value="Terpene_syn_C_2"/>
    <property type="match status" value="1"/>
</dbReference>
<dbReference type="PANTHER" id="PTHR35201">
    <property type="entry name" value="TERPENE SYNTHASE"/>
    <property type="match status" value="1"/>
</dbReference>
<dbReference type="GO" id="GO:0010333">
    <property type="term" value="F:terpene synthase activity"/>
    <property type="evidence" value="ECO:0007669"/>
    <property type="project" value="InterPro"/>
</dbReference>
<dbReference type="Gene3D" id="1.10.600.10">
    <property type="entry name" value="Farnesyl Diphosphate Synthase"/>
    <property type="match status" value="1"/>
</dbReference>
<name>A0A1I6RRU5_9ACTN</name>
<dbReference type="SFLD" id="SFLDS00005">
    <property type="entry name" value="Isoprenoid_Synthase_Type_I"/>
    <property type="match status" value="1"/>
</dbReference>
<reference evidence="5" key="1">
    <citation type="submission" date="2016-10" db="EMBL/GenBank/DDBJ databases">
        <authorList>
            <person name="Varghese N."/>
            <person name="Submissions S."/>
        </authorList>
    </citation>
    <scope>NUCLEOTIDE SEQUENCE [LARGE SCALE GENOMIC DNA]</scope>
    <source>
        <strain evidence="5">CGMCC 4.7047</strain>
    </source>
</reference>
<feature type="region of interest" description="Disordered" evidence="3">
    <location>
        <begin position="329"/>
        <end position="351"/>
    </location>
</feature>
<gene>
    <name evidence="4" type="ORF">SAMN05444716_103324</name>
</gene>
<keyword evidence="1 2" id="KW-0456">Lyase</keyword>
<feature type="compositionally biased region" description="Low complexity" evidence="3">
    <location>
        <begin position="334"/>
        <end position="351"/>
    </location>
</feature>
<dbReference type="PANTHER" id="PTHR35201:SF4">
    <property type="entry name" value="BETA-PINACENE SYNTHASE-RELATED"/>
    <property type="match status" value="1"/>
</dbReference>
<dbReference type="SFLD" id="SFLDG01020">
    <property type="entry name" value="Terpene_Cyclase_Like_2"/>
    <property type="match status" value="1"/>
</dbReference>
<accession>A0A1I6RRU5</accession>
<evidence type="ECO:0000313" key="5">
    <source>
        <dbReference type="Proteomes" id="UP000198873"/>
    </source>
</evidence>
<keyword evidence="5" id="KW-1185">Reference proteome</keyword>